<protein>
    <recommendedName>
        <fullName evidence="3">Neutral/alkaline non-lysosomal ceramidase, N-terminal</fullName>
    </recommendedName>
</protein>
<evidence type="ECO:0008006" key="3">
    <source>
        <dbReference type="Google" id="ProtNLM"/>
    </source>
</evidence>
<dbReference type="GeneID" id="36299566"/>
<accession>A0A1H1TIZ5</accession>
<dbReference type="AlphaFoldDB" id="A0A1H1TIZ5"/>
<evidence type="ECO:0000313" key="2">
    <source>
        <dbReference type="Proteomes" id="UP000182126"/>
    </source>
</evidence>
<dbReference type="RefSeq" id="WP_060921271.1">
    <property type="nucleotide sequence ID" value="NZ_LT629770.1"/>
</dbReference>
<dbReference type="Proteomes" id="UP000182126">
    <property type="component" value="Chromosome I"/>
</dbReference>
<dbReference type="eggNOG" id="COG2133">
    <property type="taxonomic scope" value="Bacteria"/>
</dbReference>
<evidence type="ECO:0000313" key="1">
    <source>
        <dbReference type="EMBL" id="SDS59499.1"/>
    </source>
</evidence>
<proteinExistence type="predicted"/>
<sequence>MNHTAAATHLGDRIRIPRTRARIGVARRDITPPVGIRAKNWGPADWERSEGAHRPFALTALAVVAADERPRVLLAVDGTWWRRVADEQGVRGAILDGLRLAPDQLMLSLSHTHAGAVLCAADAHLPGGELIPGYLEALAAAGIAAGREALEAARPGLIEWTTGTCTLAAERELDLDGRALVGYNPQGTADDTVTIGRISIDGEVRATLVNYACHPTTLAWQHREVSPDYVGAMREIVEAATGAPCLFVQGASGELAPREQYTGDVAVADRHGRSLGHAVLAALDGLPVPGEELTLDGVVESGAPLAIWTGTPADGGDGTAGVLSAVELPLRDLPTLDELAEEWKDIDPRSREERLGRARNLRDGYIEGPTVSHPVWAWRLGDAVIVGHPGEAYSRLQTTLRERFPETPIVVMNLTNGPGFVYLPTRAAYDRGAYQSWQTPLAPGAWSSWSPTLCRSWPGCWGNSAFESPTLLHFRPKSNQLRDSNGIELL</sequence>
<gene>
    <name evidence="1" type="ORF">SAMN04489809_2206</name>
</gene>
<organism evidence="1 2">
    <name type="scientific">Microbacterium paraoxydans</name>
    <dbReference type="NCBI Taxonomy" id="199592"/>
    <lineage>
        <taxon>Bacteria</taxon>
        <taxon>Bacillati</taxon>
        <taxon>Actinomycetota</taxon>
        <taxon>Actinomycetes</taxon>
        <taxon>Micrococcales</taxon>
        <taxon>Microbacteriaceae</taxon>
        <taxon>Microbacterium</taxon>
    </lineage>
</organism>
<dbReference type="EMBL" id="LT629770">
    <property type="protein sequence ID" value="SDS59499.1"/>
    <property type="molecule type" value="Genomic_DNA"/>
</dbReference>
<name>A0A1H1TIZ5_9MICO</name>
<reference evidence="1 2" key="1">
    <citation type="submission" date="2016-10" db="EMBL/GenBank/DDBJ databases">
        <authorList>
            <person name="de Groot N.N."/>
        </authorList>
    </citation>
    <scope>NUCLEOTIDE SEQUENCE [LARGE SCALE GENOMIC DNA]</scope>
    <source>
        <strain evidence="1 2">DSM 15019</strain>
    </source>
</reference>